<accession>C0W0S1</accession>
<comment type="caution">
    <text evidence="2">The sequence shown here is derived from an EMBL/GenBank/DDBJ whole genome shotgun (WGS) entry which is preliminary data.</text>
</comment>
<protein>
    <recommendedName>
        <fullName evidence="4">Tat pathway signal sequence domain protein</fullName>
    </recommendedName>
</protein>
<dbReference type="HOGENOM" id="CLU_2128090_0_0_11"/>
<dbReference type="Proteomes" id="UP000010301">
    <property type="component" value="Unassembled WGS sequence"/>
</dbReference>
<dbReference type="AlphaFoldDB" id="C0W0S1"/>
<keyword evidence="3" id="KW-1185">Reference proteome</keyword>
<sequence>MVFLAFGFGILCAIGALYLRRDTPGSRAWQGQNGMIDERFAFLFLPAFAMALLGLGLVSAGGLSRSIPWLFWTLTVIGLPFAVVGLGGALVGLFGKTAPAWLLPRWYKNQRKH</sequence>
<dbReference type="OrthoDB" id="3267473at2"/>
<gene>
    <name evidence="2" type="ORF">HMPREF0044_0664</name>
</gene>
<name>C0W0S1_9ACTO</name>
<keyword evidence="1" id="KW-0472">Membrane</keyword>
<proteinExistence type="predicted"/>
<feature type="transmembrane region" description="Helical" evidence="1">
    <location>
        <begin position="70"/>
        <end position="94"/>
    </location>
</feature>
<evidence type="ECO:0000313" key="3">
    <source>
        <dbReference type="Proteomes" id="UP000010301"/>
    </source>
</evidence>
<organism evidence="2 3">
    <name type="scientific">Gleimia coleocanis DSM 15436</name>
    <dbReference type="NCBI Taxonomy" id="525245"/>
    <lineage>
        <taxon>Bacteria</taxon>
        <taxon>Bacillati</taxon>
        <taxon>Actinomycetota</taxon>
        <taxon>Actinomycetes</taxon>
        <taxon>Actinomycetales</taxon>
        <taxon>Actinomycetaceae</taxon>
        <taxon>Gleimia</taxon>
    </lineage>
</organism>
<keyword evidence="1" id="KW-1133">Transmembrane helix</keyword>
<keyword evidence="1" id="KW-0812">Transmembrane</keyword>
<dbReference type="EMBL" id="ACFG01000030">
    <property type="protein sequence ID" value="EEH63645.1"/>
    <property type="molecule type" value="Genomic_DNA"/>
</dbReference>
<evidence type="ECO:0000313" key="2">
    <source>
        <dbReference type="EMBL" id="EEH63645.1"/>
    </source>
</evidence>
<reference evidence="2 3" key="1">
    <citation type="submission" date="2009-01" db="EMBL/GenBank/DDBJ databases">
        <authorList>
            <person name="Qin X."/>
            <person name="Bachman B."/>
            <person name="Battles P."/>
            <person name="Bell A."/>
            <person name="Bess C."/>
            <person name="Bickham C."/>
            <person name="Chaboub L."/>
            <person name="Chen D."/>
            <person name="Coyle M."/>
            <person name="Deiros D.R."/>
            <person name="Dinh H."/>
            <person name="Forbes L."/>
            <person name="Fowler G."/>
            <person name="Francisco L."/>
            <person name="Fu Q."/>
            <person name="Gubbala S."/>
            <person name="Hale W."/>
            <person name="Han Y."/>
            <person name="Hemphill L."/>
            <person name="Highlander S.K."/>
            <person name="Hirani K."/>
            <person name="Hogues M."/>
            <person name="Jackson L."/>
            <person name="Jakkamsetti A."/>
            <person name="Javaid M."/>
            <person name="Jiang H."/>
            <person name="Korchina V."/>
            <person name="Kovar C."/>
            <person name="Lara F."/>
            <person name="Lee S."/>
            <person name="Mata R."/>
            <person name="Mathew T."/>
            <person name="Moen C."/>
            <person name="Morales K."/>
            <person name="Munidasa M."/>
            <person name="Nazareth L."/>
            <person name="Ngo R."/>
            <person name="Nguyen L."/>
            <person name="Okwuonu G."/>
            <person name="Ongeri F."/>
            <person name="Patil S."/>
            <person name="Petrosino J."/>
            <person name="Pham C."/>
            <person name="Pham P."/>
            <person name="Pu L.-L."/>
            <person name="Puazo M."/>
            <person name="Raj R."/>
            <person name="Reid J."/>
            <person name="Rouhana J."/>
            <person name="Saada N."/>
            <person name="Shang Y."/>
            <person name="Simmons D."/>
            <person name="Thornton R."/>
            <person name="Warren J."/>
            <person name="Weissenberger G."/>
            <person name="Zhang J."/>
            <person name="Zhang L."/>
            <person name="Zhou C."/>
            <person name="Zhu D."/>
            <person name="Muzny D."/>
            <person name="Worley K."/>
            <person name="Gibbs R."/>
        </authorList>
    </citation>
    <scope>NUCLEOTIDE SEQUENCE [LARGE SCALE GENOMIC DNA]</scope>
    <source>
        <strain evidence="2 3">DSM 15436</strain>
    </source>
</reference>
<dbReference type="RefSeq" id="WP_006546436.1">
    <property type="nucleotide sequence ID" value="NZ_DS999543.1"/>
</dbReference>
<feature type="transmembrane region" description="Helical" evidence="1">
    <location>
        <begin position="40"/>
        <end position="58"/>
    </location>
</feature>
<evidence type="ECO:0008006" key="4">
    <source>
        <dbReference type="Google" id="ProtNLM"/>
    </source>
</evidence>
<evidence type="ECO:0000256" key="1">
    <source>
        <dbReference type="SAM" id="Phobius"/>
    </source>
</evidence>